<feature type="compositionally biased region" description="Basic and acidic residues" evidence="1">
    <location>
        <begin position="386"/>
        <end position="399"/>
    </location>
</feature>
<feature type="compositionally biased region" description="Basic and acidic residues" evidence="1">
    <location>
        <begin position="750"/>
        <end position="836"/>
    </location>
</feature>
<dbReference type="EMBL" id="NWSH01000747">
    <property type="protein sequence ID" value="PCG74435.1"/>
    <property type="molecule type" value="Genomic_DNA"/>
</dbReference>
<feature type="compositionally biased region" description="Basic and acidic residues" evidence="1">
    <location>
        <begin position="677"/>
        <end position="736"/>
    </location>
</feature>
<feature type="region of interest" description="Disordered" evidence="1">
    <location>
        <begin position="1054"/>
        <end position="1075"/>
    </location>
</feature>
<protein>
    <recommendedName>
        <fullName evidence="2">DUF4780 domain-containing protein</fullName>
    </recommendedName>
</protein>
<sequence>MMITIHGFPAKTKYQDVKILVKQECNITDFILDNLVNDKDGTKKVRIGLTDNSEGYRLMKCLDGYRMAGNFVLKAVPVGKAAATLSQPAPFEAQPTYQNQPRNDYSNAPRTDYIRPANDYSDQGPHGGPHSHGGPQAHGGPHVPTGPHSSGSHGPRPSHIQSTSHGSGHQGGMDPMGRPSPWASTGSNSNQWSSNAPVATQVPQSSFGFNSSQPVNPGFGHQHQGHPRPDIRPSFNQGRAPEQGYGFPAKSNIPEVPSRQVESRSALRSIETVDTSVTNPPIHSRYPASQPYQDKPVLIMKDNFQGPTQFNINNPGGQSGSHSGSHSGPGGHQSQYPQTAPSPWESQSQPPKSFSKPSPSPYEKQYEDRKYPQPEREVKIQPFKPDPQDRTYKDYEKRRFSPRRSPHRRVTPDRRPSPTGRRGSPPLRRMSPSGRRVSPSGRRVSPHARKFSPPVKRVSPDRRIPGHHPGMRRESPPHKRLSPGRRLVSPPRRPSPGRRDSPSRMNRYSPEHHHSEKLDKYGQEKLKQVRPAYEPTVHASNQAMYSGGYRQEPRDQYPMQGMRQAEPRASAWQREREDPAGPMKKQDDDRREMSRMQIGRERIPESGVDAKRTLTPQRKSRSPVRRDRSPLRDRYKRNSPSPRSSHSPRRSWALEKRRSPEIRDAPPPPSWPGQNVRDNDYPRTSRPNFPERDQSENTKRVPVWERPFEKDEDPRARRPDTSERRQFSDEKIRPAKDIQIPVRQPAPHIQGDRIVQREPKFTSREEYEDERRDSYRRREPSPERKQVREDYEPPRRAREHEERPHPDEYHRRREPSPRHESRKEEPMSSNIDKDFEDIYKKALMFRKKAEELRRLGSKRRDEFDMEEERSRSHHGEREREDASRPQRYEERHRFREEEMHRPREREDRPRHEERPDDMQRRQDYRPRDDYSKQADRDRERVEDRHKRFTLSPTIRVKREKAIEEICNKILERHENFRQLKGEQRNRVLEELKLSIARIVFDMFGNNDVSFIEIIIKYQAKFNMKDEEKILQDVVASLPSQFRIIKREAPEMSEVPAKIAKRSPSPNLKPEPVPRPRLAESRWNMNIVPPEVVSLPMLGLQQQFQPSLNPAIVPMMVPAPFMNPYDNLPQNPVFAAPEPSVFQQQMQQQPPEPTSQEDNYKLYLCKDDFDQISVIQADLLKDFLISQMFKETEVSQGWAPDLTLKGLQNSHRYEILTKDESTHDWIINLDFSQFKPFNVIVYTKEELWYERAAVWLPGHSRSRNIEPLEKLKLQNKRLEGVNVSKWKFVKKIVTNKGTRLYVDMPASSARALEKNKMMLSYELQKVNVFLKAVAVDKDAFDAGLKEPSVVNIAEISAAIQNSPMPSLTYDPSLVKITLKGCKSLTLMQARKIKEVLIYHLFRYHQQDGTSRTDFMKYGFFPPNCFGVVPQNPESKKWLLSQHLGKVNRQAIVVLGGEDENTRFFKMTVVVPNEYQINPAIVAERLKQSNQGVKGINFNIWKATKVIPDRKKAKLEVNIDLESLETLSKMKYQLDYVGHENTSHTVYFRSEYSQSRLEDLINKCKAEMEDSYDIANMDLDSDSDDDKVICLD</sequence>
<name>A0A2A4JQV5_HELVI</name>
<feature type="region of interest" description="Disordered" evidence="1">
    <location>
        <begin position="91"/>
        <end position="290"/>
    </location>
</feature>
<feature type="domain" description="DUF4780" evidence="2">
    <location>
        <begin position="1217"/>
        <end position="1327"/>
    </location>
</feature>
<dbReference type="InterPro" id="IPR031961">
    <property type="entry name" value="DUF4780"/>
</dbReference>
<organism evidence="3">
    <name type="scientific">Heliothis virescens</name>
    <name type="common">Tobacco budworm moth</name>
    <dbReference type="NCBI Taxonomy" id="7102"/>
    <lineage>
        <taxon>Eukaryota</taxon>
        <taxon>Metazoa</taxon>
        <taxon>Ecdysozoa</taxon>
        <taxon>Arthropoda</taxon>
        <taxon>Hexapoda</taxon>
        <taxon>Insecta</taxon>
        <taxon>Pterygota</taxon>
        <taxon>Neoptera</taxon>
        <taxon>Endopterygota</taxon>
        <taxon>Lepidoptera</taxon>
        <taxon>Glossata</taxon>
        <taxon>Ditrysia</taxon>
        <taxon>Noctuoidea</taxon>
        <taxon>Noctuidae</taxon>
        <taxon>Heliothinae</taxon>
        <taxon>Heliothis</taxon>
    </lineage>
</organism>
<reference evidence="3" key="1">
    <citation type="submission" date="2017-09" db="EMBL/GenBank/DDBJ databases">
        <title>Contemporary evolution of a Lepidopteran species, Heliothis virescens, in response to modern agricultural practices.</title>
        <authorList>
            <person name="Fritz M.L."/>
            <person name="Deyonke A.M."/>
            <person name="Papanicolaou A."/>
            <person name="Micinski S."/>
            <person name="Westbrook J."/>
            <person name="Gould F."/>
        </authorList>
    </citation>
    <scope>NUCLEOTIDE SEQUENCE [LARGE SCALE GENOMIC DNA]</scope>
    <source>
        <strain evidence="3">HvINT-</strain>
        <tissue evidence="3">Whole body</tissue>
    </source>
</reference>
<feature type="compositionally biased region" description="Polar residues" evidence="1">
    <location>
        <begin position="336"/>
        <end position="345"/>
    </location>
</feature>
<feature type="region of interest" description="Disordered" evidence="1">
    <location>
        <begin position="850"/>
        <end position="944"/>
    </location>
</feature>
<accession>A0A2A4JQV5</accession>
<comment type="caution">
    <text evidence="3">The sequence shown here is derived from an EMBL/GenBank/DDBJ whole genome shotgun (WGS) entry which is preliminary data.</text>
</comment>
<feature type="domain" description="DUF4780" evidence="2">
    <location>
        <begin position="1424"/>
        <end position="1534"/>
    </location>
</feature>
<gene>
    <name evidence="3" type="ORF">B5V51_13304</name>
</gene>
<dbReference type="Pfam" id="PF16012">
    <property type="entry name" value="DUF4780"/>
    <property type="match status" value="2"/>
</dbReference>
<feature type="compositionally biased region" description="Basic and acidic residues" evidence="1">
    <location>
        <begin position="652"/>
        <end position="664"/>
    </location>
</feature>
<feature type="compositionally biased region" description="Low complexity" evidence="1">
    <location>
        <begin position="417"/>
        <end position="443"/>
    </location>
</feature>
<feature type="compositionally biased region" description="Basic and acidic residues" evidence="1">
    <location>
        <begin position="573"/>
        <end position="612"/>
    </location>
</feature>
<dbReference type="STRING" id="7102.A0A2A4JQV5"/>
<feature type="region of interest" description="Disordered" evidence="1">
    <location>
        <begin position="305"/>
        <end position="836"/>
    </location>
</feature>
<feature type="compositionally biased region" description="Polar residues" evidence="1">
    <location>
        <begin position="182"/>
        <end position="215"/>
    </location>
</feature>
<evidence type="ECO:0000256" key="1">
    <source>
        <dbReference type="SAM" id="MobiDB-lite"/>
    </source>
</evidence>
<feature type="compositionally biased region" description="Low complexity" evidence="1">
    <location>
        <begin position="346"/>
        <end position="357"/>
    </location>
</feature>
<feature type="compositionally biased region" description="Basic residues" evidence="1">
    <location>
        <begin position="400"/>
        <end position="409"/>
    </location>
</feature>
<feature type="compositionally biased region" description="Low complexity" evidence="1">
    <location>
        <begin position="132"/>
        <end position="167"/>
    </location>
</feature>
<feature type="compositionally biased region" description="Polar residues" evidence="1">
    <location>
        <begin position="95"/>
        <end position="109"/>
    </location>
</feature>
<proteinExistence type="predicted"/>
<feature type="compositionally biased region" description="Polar residues" evidence="1">
    <location>
        <begin position="272"/>
        <end position="281"/>
    </location>
</feature>
<feature type="compositionally biased region" description="Basic and acidic residues" evidence="1">
    <location>
        <begin position="624"/>
        <end position="633"/>
    </location>
</feature>
<evidence type="ECO:0000259" key="2">
    <source>
        <dbReference type="Pfam" id="PF16012"/>
    </source>
</evidence>
<feature type="compositionally biased region" description="Basic and acidic residues" evidence="1">
    <location>
        <begin position="509"/>
        <end position="527"/>
    </location>
</feature>
<evidence type="ECO:0000313" key="3">
    <source>
        <dbReference type="EMBL" id="PCG74435.1"/>
    </source>
</evidence>
<feature type="compositionally biased region" description="Basic and acidic residues" evidence="1">
    <location>
        <begin position="364"/>
        <end position="379"/>
    </location>
</feature>
<feature type="compositionally biased region" description="Polar residues" evidence="1">
    <location>
        <begin position="305"/>
        <end position="314"/>
    </location>
</feature>